<dbReference type="PATRIC" id="fig|322095.3.peg.1044"/>
<evidence type="ECO:0000256" key="1">
    <source>
        <dbReference type="SAM" id="SignalP"/>
    </source>
</evidence>
<dbReference type="InterPro" id="IPR026906">
    <property type="entry name" value="LRR_5"/>
</dbReference>
<evidence type="ECO:0000313" key="3">
    <source>
        <dbReference type="Proteomes" id="UP000070224"/>
    </source>
</evidence>
<evidence type="ECO:0000313" key="2">
    <source>
        <dbReference type="EMBL" id="KXB76216.1"/>
    </source>
</evidence>
<dbReference type="OrthoDB" id="1014757at2"/>
<dbReference type="PANTHER" id="PTHR45661:SF3">
    <property type="entry name" value="IG-LIKE DOMAIN-CONTAINING PROTEIN"/>
    <property type="match status" value="1"/>
</dbReference>
<dbReference type="InterPro" id="IPR053139">
    <property type="entry name" value="Surface_bspA-like"/>
</dbReference>
<comment type="caution">
    <text evidence="2">The sequence shown here is derived from an EMBL/GenBank/DDBJ whole genome shotgun (WGS) entry which is preliminary data.</text>
</comment>
<feature type="chain" id="PRO_5007462215" description="Leucine Rich repeat-containing domain protein" evidence="1">
    <location>
        <begin position="24"/>
        <end position="383"/>
    </location>
</feature>
<accession>A0A134B8F7</accession>
<keyword evidence="1" id="KW-0732">Signal</keyword>
<dbReference type="InterPro" id="IPR032675">
    <property type="entry name" value="LRR_dom_sf"/>
</dbReference>
<evidence type="ECO:0008006" key="4">
    <source>
        <dbReference type="Google" id="ProtNLM"/>
    </source>
</evidence>
<organism evidence="2 3">
    <name type="scientific">Porphyromonas somerae</name>
    <dbReference type="NCBI Taxonomy" id="322095"/>
    <lineage>
        <taxon>Bacteria</taxon>
        <taxon>Pseudomonadati</taxon>
        <taxon>Bacteroidota</taxon>
        <taxon>Bacteroidia</taxon>
        <taxon>Bacteroidales</taxon>
        <taxon>Porphyromonadaceae</taxon>
        <taxon>Porphyromonas</taxon>
    </lineage>
</organism>
<dbReference type="AlphaFoldDB" id="A0A134B8F7"/>
<name>A0A134B8F7_9PORP</name>
<dbReference type="RefSeq" id="WP_082713161.1">
    <property type="nucleotide sequence ID" value="NZ_KQ960446.1"/>
</dbReference>
<protein>
    <recommendedName>
        <fullName evidence="4">Leucine Rich repeat-containing domain protein</fullName>
    </recommendedName>
</protein>
<dbReference type="EMBL" id="LSDK01000075">
    <property type="protein sequence ID" value="KXB76216.1"/>
    <property type="molecule type" value="Genomic_DNA"/>
</dbReference>
<dbReference type="STRING" id="322095.HMPREF3185_01057"/>
<gene>
    <name evidence="2" type="ORF">HMPREF3185_01057</name>
</gene>
<sequence length="383" mass="41638">MKTSKLILSLGLTLVLCALPSCKGKDHLHLPSTPETISSEVKIVNGVLISYGSGATPTDGIVRLDKEQVHTIGAGAFAGNTHLKEIHAPGVTKIDAGAFKGCSSLMKVDFGAGQHPPFAINEQDKSTYTAEDAFWGTPEDKVLTFNPKANPNYLVYLEYIARHHFAKLDGIEIPTALPSAYAVKDGVLTRIKDNNALSGRGRNGVLILPSNIKKIGEGVFGDKFQNFKAIYGEGVETIEDNAFVACYSLQFVHFPQLKSIGEQVFSFNGRLEALNFPHLETIADLAFNSYGAVNPIRISYLSLPQVKKIGKGVLEGKYEVQSTVLLGSQPQVDFTPYKDDMPQDGSVTFHGMISPILYVTPSDKASYTLTDGKWHGFSIKEIK</sequence>
<dbReference type="Gene3D" id="3.80.10.10">
    <property type="entry name" value="Ribonuclease Inhibitor"/>
    <property type="match status" value="1"/>
</dbReference>
<feature type="signal peptide" evidence="1">
    <location>
        <begin position="1"/>
        <end position="23"/>
    </location>
</feature>
<reference evidence="3" key="1">
    <citation type="submission" date="2016-01" db="EMBL/GenBank/DDBJ databases">
        <authorList>
            <person name="Mitreva M."/>
            <person name="Pepin K.H."/>
            <person name="Mihindukulasuriya K.A."/>
            <person name="Fulton R."/>
            <person name="Fronick C."/>
            <person name="O'Laughlin M."/>
            <person name="Miner T."/>
            <person name="Herter B."/>
            <person name="Rosa B.A."/>
            <person name="Cordes M."/>
            <person name="Tomlinson C."/>
            <person name="Wollam A."/>
            <person name="Palsikar V.B."/>
            <person name="Mardis E.R."/>
            <person name="Wilson R.K."/>
        </authorList>
    </citation>
    <scope>NUCLEOTIDE SEQUENCE [LARGE SCALE GENOMIC DNA]</scope>
    <source>
        <strain evidence="3">KA00683</strain>
    </source>
</reference>
<dbReference type="PANTHER" id="PTHR45661">
    <property type="entry name" value="SURFACE ANTIGEN"/>
    <property type="match status" value="1"/>
</dbReference>
<proteinExistence type="predicted"/>
<dbReference type="Pfam" id="PF13306">
    <property type="entry name" value="LRR_5"/>
    <property type="match status" value="2"/>
</dbReference>
<keyword evidence="3" id="KW-1185">Reference proteome</keyword>
<dbReference type="Proteomes" id="UP000070224">
    <property type="component" value="Unassembled WGS sequence"/>
</dbReference>
<dbReference type="SUPFAM" id="SSF52058">
    <property type="entry name" value="L domain-like"/>
    <property type="match status" value="1"/>
</dbReference>